<keyword evidence="3" id="KW-0106">Calcium</keyword>
<dbReference type="PRINTS" id="PR00399">
    <property type="entry name" value="SYNAPTOTAGMN"/>
</dbReference>
<comment type="subcellular location">
    <subcellularLocation>
        <location evidence="3">Cytoplasmic vesicle</location>
        <location evidence="3">Secretory vesicle</location>
        <location evidence="3">Synaptic vesicle membrane</location>
        <topology evidence="3">Single-pass membrane protein</topology>
    </subcellularLocation>
</comment>
<evidence type="ECO:0000256" key="1">
    <source>
        <dbReference type="ARBA" id="ARBA00006996"/>
    </source>
</evidence>
<evidence type="ECO:0000313" key="6">
    <source>
        <dbReference type="Proteomes" id="UP000830375"/>
    </source>
</evidence>
<dbReference type="Proteomes" id="UP000830375">
    <property type="component" value="Unassembled WGS sequence"/>
</dbReference>
<dbReference type="InterPro" id="IPR001565">
    <property type="entry name" value="Synaptotagmin"/>
</dbReference>
<dbReference type="PROSITE" id="PS50004">
    <property type="entry name" value="C2"/>
    <property type="match status" value="2"/>
</dbReference>
<keyword evidence="3" id="KW-0812">Transmembrane</keyword>
<keyword evidence="3" id="KW-0968">Cytoplasmic vesicle</keyword>
<evidence type="ECO:0000256" key="3">
    <source>
        <dbReference type="RuleBase" id="RU367154"/>
    </source>
</evidence>
<keyword evidence="3" id="KW-0472">Membrane</keyword>
<evidence type="ECO:0000259" key="4">
    <source>
        <dbReference type="PROSITE" id="PS50004"/>
    </source>
</evidence>
<dbReference type="CDD" id="cd08402">
    <property type="entry name" value="C2B_Synaptotagmin-1"/>
    <property type="match status" value="1"/>
</dbReference>
<sequence>MKWNLFKKKPEAMVGPEPTGLGGTHPSHTMTMAPAVSTPADNSTESEGPVNKNDVFEEIKSKFLNEIDKIPLPPWALIAIAVVAALLILTCCFCIIKKCCCKKKKNKKGKKGKDGFNMKNMQGGDFNLSLSLCSPSSRYVSNAPHFLTLMGVGATVGGRMNGTAVWPLSASTAWVGLDGMAVKLQDDDDEEGETGLTEEEKEEEEKELTVGILQCADLISMDSGGTSDPYVKVFILPDKKKKYDTKVHKKTLNPVFNESFVFKIPYQELGGKTLVMSVYDYDRFSKHDIIGEVKLPMNTVDLGQPIEEWRDLDSAEKEEPEKLGDICISLRYVPTAGKLTVCILEAKNLKKMDVGGLSDPYVKIQLLQNGKRLKKKKTTVKKNTLNPYYNESFSFEIPLEQMQKIIVAVTVFDYDKIGKNDAIGKIFIGSKATGTALKHWSDMLANPRRPIAQWHPLQQEEDVDAALAALNAKK</sequence>
<dbReference type="PANTHER" id="PTHR10024:SF223">
    <property type="entry name" value="SYNAPTOTAGMIN-2"/>
    <property type="match status" value="1"/>
</dbReference>
<dbReference type="Pfam" id="PF00168">
    <property type="entry name" value="C2"/>
    <property type="match status" value="2"/>
</dbReference>
<dbReference type="Gene3D" id="2.60.40.150">
    <property type="entry name" value="C2 domain"/>
    <property type="match status" value="2"/>
</dbReference>
<evidence type="ECO:0000313" key="5">
    <source>
        <dbReference type="EMBL" id="KAI2663910.1"/>
    </source>
</evidence>
<keyword evidence="3" id="KW-1133">Transmembrane helix</keyword>
<dbReference type="SMART" id="SM00239">
    <property type="entry name" value="C2"/>
    <property type="match status" value="2"/>
</dbReference>
<comment type="function">
    <text evidence="3">May have a regulatory role in the membrane interactions during trafficking of synaptic vesicles at the active zone of the synapse. It binds acidic phospholipids with a specificity that requires the presence of both an acidic head group and a diacyl backbone.</text>
</comment>
<feature type="domain" description="C2" evidence="4">
    <location>
        <begin position="322"/>
        <end position="455"/>
    </location>
</feature>
<keyword evidence="3" id="KW-0770">Synapse</keyword>
<gene>
    <name evidence="5" type="ORF">H4Q32_012543</name>
</gene>
<comment type="similarity">
    <text evidence="1 3">Belongs to the synaptotagmin family.</text>
</comment>
<keyword evidence="6" id="KW-1185">Reference proteome</keyword>
<dbReference type="PRINTS" id="PR00360">
    <property type="entry name" value="C2DOMAIN"/>
</dbReference>
<evidence type="ECO:0000256" key="2">
    <source>
        <dbReference type="ARBA" id="ARBA00022737"/>
    </source>
</evidence>
<feature type="domain" description="C2" evidence="4">
    <location>
        <begin position="188"/>
        <end position="310"/>
    </location>
</feature>
<accession>A0ABQ8MM53</accession>
<name>A0ABQ8MM53_LABRO</name>
<organism evidence="5 6">
    <name type="scientific">Labeo rohita</name>
    <name type="common">Indian major carp</name>
    <name type="synonym">Cyprinus rohita</name>
    <dbReference type="NCBI Taxonomy" id="84645"/>
    <lineage>
        <taxon>Eukaryota</taxon>
        <taxon>Metazoa</taxon>
        <taxon>Chordata</taxon>
        <taxon>Craniata</taxon>
        <taxon>Vertebrata</taxon>
        <taxon>Euteleostomi</taxon>
        <taxon>Actinopterygii</taxon>
        <taxon>Neopterygii</taxon>
        <taxon>Teleostei</taxon>
        <taxon>Ostariophysi</taxon>
        <taxon>Cypriniformes</taxon>
        <taxon>Cyprinidae</taxon>
        <taxon>Labeoninae</taxon>
        <taxon>Labeonini</taxon>
        <taxon>Labeo</taxon>
    </lineage>
</organism>
<feature type="transmembrane region" description="Helical" evidence="3">
    <location>
        <begin position="75"/>
        <end position="96"/>
    </location>
</feature>
<dbReference type="PANTHER" id="PTHR10024">
    <property type="entry name" value="SYNAPTOTAGMIN"/>
    <property type="match status" value="1"/>
</dbReference>
<protein>
    <recommendedName>
        <fullName evidence="3">Synaptotagmin</fullName>
    </recommendedName>
</protein>
<comment type="caution">
    <text evidence="5">The sequence shown here is derived from an EMBL/GenBank/DDBJ whole genome shotgun (WGS) entry which is preliminary data.</text>
</comment>
<reference evidence="5 6" key="1">
    <citation type="submission" date="2022-01" db="EMBL/GenBank/DDBJ databases">
        <title>A high-quality chromosome-level genome assembly of rohu carp, Labeo rohita.</title>
        <authorList>
            <person name="Arick M.A. II"/>
            <person name="Hsu C.-Y."/>
            <person name="Magbanua Z."/>
            <person name="Pechanova O."/>
            <person name="Grover C."/>
            <person name="Miller E."/>
            <person name="Thrash A."/>
            <person name="Ezzel L."/>
            <person name="Alam S."/>
            <person name="Benzie J."/>
            <person name="Hamilton M."/>
            <person name="Karsi A."/>
            <person name="Lawrence M.L."/>
            <person name="Peterson D.G."/>
        </authorList>
    </citation>
    <scope>NUCLEOTIDE SEQUENCE [LARGE SCALE GENOMIC DNA]</scope>
    <source>
        <strain evidence="6">BAU-BD-2019</strain>
        <tissue evidence="5">Blood</tissue>
    </source>
</reference>
<proteinExistence type="inferred from homology"/>
<keyword evidence="2" id="KW-0677">Repeat</keyword>
<dbReference type="InterPro" id="IPR035892">
    <property type="entry name" value="C2_domain_sf"/>
</dbReference>
<dbReference type="SUPFAM" id="SSF49562">
    <property type="entry name" value="C2 domain (Calcium/lipid-binding domain, CaLB)"/>
    <property type="match status" value="2"/>
</dbReference>
<dbReference type="EMBL" id="JACTAM010000006">
    <property type="protein sequence ID" value="KAI2663910.1"/>
    <property type="molecule type" value="Genomic_DNA"/>
</dbReference>
<dbReference type="InterPro" id="IPR000008">
    <property type="entry name" value="C2_dom"/>
</dbReference>
<comment type="cofactor">
    <cofactor evidence="3">
        <name>Ca(2+)</name>
        <dbReference type="ChEBI" id="CHEBI:29108"/>
    </cofactor>
    <text evidence="3">Binds 3 Ca(2+) ions per subunit. The ions are bound to the C2 domains.</text>
</comment>
<keyword evidence="3" id="KW-0479">Metal-binding</keyword>